<gene>
    <name evidence="2" type="ORF">A2919_02220</name>
</gene>
<accession>A0A1G2HED4</accession>
<keyword evidence="1" id="KW-1133">Transmembrane helix</keyword>
<dbReference type="Pfam" id="PF09997">
    <property type="entry name" value="DUF2238"/>
    <property type="match status" value="1"/>
</dbReference>
<keyword evidence="1" id="KW-0812">Transmembrane</keyword>
<feature type="transmembrane region" description="Helical" evidence="1">
    <location>
        <begin position="48"/>
        <end position="68"/>
    </location>
</feature>
<dbReference type="EMBL" id="MHOH01000011">
    <property type="protein sequence ID" value="OGZ60845.1"/>
    <property type="molecule type" value="Genomic_DNA"/>
</dbReference>
<evidence type="ECO:0000313" key="2">
    <source>
        <dbReference type="EMBL" id="OGZ60845.1"/>
    </source>
</evidence>
<reference evidence="2 3" key="1">
    <citation type="journal article" date="2016" name="Nat. Commun.">
        <title>Thousands of microbial genomes shed light on interconnected biogeochemical processes in an aquifer system.</title>
        <authorList>
            <person name="Anantharaman K."/>
            <person name="Brown C.T."/>
            <person name="Hug L.A."/>
            <person name="Sharon I."/>
            <person name="Castelle C.J."/>
            <person name="Probst A.J."/>
            <person name="Thomas B.C."/>
            <person name="Singh A."/>
            <person name="Wilkins M.J."/>
            <person name="Karaoz U."/>
            <person name="Brodie E.L."/>
            <person name="Williams K.H."/>
            <person name="Hubbard S.S."/>
            <person name="Banfield J.F."/>
        </authorList>
    </citation>
    <scope>NUCLEOTIDE SEQUENCE [LARGE SCALE GENOMIC DNA]</scope>
</reference>
<evidence type="ECO:0000256" key="1">
    <source>
        <dbReference type="SAM" id="Phobius"/>
    </source>
</evidence>
<dbReference type="Proteomes" id="UP000178835">
    <property type="component" value="Unassembled WGS sequence"/>
</dbReference>
<dbReference type="InterPro" id="IPR014509">
    <property type="entry name" value="YjdF-like"/>
</dbReference>
<sequence>MADDLKITKSQLLRLLKYRYFGPPLLVLASLHFLGMLSFYYTTTWYDSALHLAGGFWIGLIYLEWARIRNEKFILSEAEVFKVILFALMIGLAWEVFEVVYDLTFAENSGFLPLNGGLFDTAKDLILDMVGALIATFTIRHNRKEA</sequence>
<keyword evidence="1" id="KW-0472">Membrane</keyword>
<feature type="transmembrane region" description="Helical" evidence="1">
    <location>
        <begin position="80"/>
        <end position="101"/>
    </location>
</feature>
<evidence type="ECO:0008006" key="4">
    <source>
        <dbReference type="Google" id="ProtNLM"/>
    </source>
</evidence>
<evidence type="ECO:0000313" key="3">
    <source>
        <dbReference type="Proteomes" id="UP000178835"/>
    </source>
</evidence>
<feature type="transmembrane region" description="Helical" evidence="1">
    <location>
        <begin position="121"/>
        <end position="139"/>
    </location>
</feature>
<comment type="caution">
    <text evidence="2">The sequence shown here is derived from an EMBL/GenBank/DDBJ whole genome shotgun (WGS) entry which is preliminary data.</text>
</comment>
<organism evidence="2 3">
    <name type="scientific">Candidatus Spechtbacteria bacterium RIFCSPLOWO2_01_FULL_43_12</name>
    <dbReference type="NCBI Taxonomy" id="1802162"/>
    <lineage>
        <taxon>Bacteria</taxon>
        <taxon>Candidatus Spechtiibacteriota</taxon>
    </lineage>
</organism>
<dbReference type="AlphaFoldDB" id="A0A1G2HED4"/>
<name>A0A1G2HED4_9BACT</name>
<feature type="transmembrane region" description="Helical" evidence="1">
    <location>
        <begin position="20"/>
        <end position="42"/>
    </location>
</feature>
<proteinExistence type="predicted"/>
<protein>
    <recommendedName>
        <fullName evidence="4">VanZ-like domain-containing protein</fullName>
    </recommendedName>
</protein>